<feature type="region of interest" description="Disordered" evidence="6">
    <location>
        <begin position="544"/>
        <end position="564"/>
    </location>
</feature>
<dbReference type="GO" id="GO:0008270">
    <property type="term" value="F:zinc ion binding"/>
    <property type="evidence" value="ECO:0007669"/>
    <property type="project" value="InterPro"/>
</dbReference>
<dbReference type="CDD" id="cd12148">
    <property type="entry name" value="fungal_TF_MHR"/>
    <property type="match status" value="1"/>
</dbReference>
<evidence type="ECO:0000313" key="8">
    <source>
        <dbReference type="EMBL" id="KAF7189946.1"/>
    </source>
</evidence>
<keyword evidence="2" id="KW-0285">Flavoprotein</keyword>
<dbReference type="EMBL" id="JABCIY010000177">
    <property type="protein sequence ID" value="KAF7189946.1"/>
    <property type="molecule type" value="Genomic_DNA"/>
</dbReference>
<organism evidence="8 9">
    <name type="scientific">Pseudocercospora fuligena</name>
    <dbReference type="NCBI Taxonomy" id="685502"/>
    <lineage>
        <taxon>Eukaryota</taxon>
        <taxon>Fungi</taxon>
        <taxon>Dikarya</taxon>
        <taxon>Ascomycota</taxon>
        <taxon>Pezizomycotina</taxon>
        <taxon>Dothideomycetes</taxon>
        <taxon>Dothideomycetidae</taxon>
        <taxon>Mycosphaerellales</taxon>
        <taxon>Mycosphaerellaceae</taxon>
        <taxon>Pseudocercospora</taxon>
    </lineage>
</organism>
<proteinExistence type="inferred from homology"/>
<evidence type="ECO:0000256" key="5">
    <source>
        <dbReference type="ARBA" id="ARBA00023242"/>
    </source>
</evidence>
<keyword evidence="5" id="KW-0539">Nucleus</keyword>
<keyword evidence="3" id="KW-0274">FAD</keyword>
<dbReference type="GO" id="GO:0004499">
    <property type="term" value="F:N,N-dimethylaniline monooxygenase activity"/>
    <property type="evidence" value="ECO:0007669"/>
    <property type="project" value="InterPro"/>
</dbReference>
<comment type="similarity">
    <text evidence="1">Belongs to the FAD-binding monooxygenase family.</text>
</comment>
<sequence length="1067" mass="119053">MPSTSYNVVEQPSRINRPLKVIAIGAGASALNLAHEVDISDLNIELICYDKNPDIGGTWFENKYPGCACDIPSVNYQYSWAPAVWSSYYSTAPEILAYFKRVADEHNLLKYIRLNRKVTGAFWGDREQEWTVQLGDVRSGNKLEDRCNLLINASGVLNKWKWPTIPGREKFDGLMLHSANWDPTADLRGKRVAVIGGGSSAVQIVPNLQPIVNSLKCFIRSTSWVTAGFGQRFAGENGANFRYTEQQQEILRNDPVKYLKYRKNIESELNVRFRFILNGSEEQATARKFAESEMRRKLARKPDIADVLVPKDYAVGCRRPTPGNGYLEALCEDNVEVVSGSISEITTTGIRTIDGTLHEVDAIVCATGFDVSWRPSHPTIGRHGKSLSEEWAEKPSTYLSITVPDFPNYFIFNGPYGPYGHGSFLPITETLSKHLLKMLRKVSQERISSFSPKADAVADFAEHRRAFLPRTAWTSPCRSWFKGGTVDGEPMMWPGSRIHFFETMKDVRWEDYDIRYVDGYNRFAYLGNGFAALPDQNNVTGTAKDLEPAGDVQSAGNGGAGIRQPGGTFDQYALPMIDTHTLTPMNGLLSPSDEQFEVPSTHAFTSAIGSSSAACYFQHFHPFLPIIHRATFRLSTAPDLLCSIVVAIGRGYLSDKGDENWSGDTIWRRGVDQLLSMMRNDAELVKEPCHIQAWLLHVVYGFYFAADSSSASRNMLHMLVDQMRAMCLLKQGLTFPEHESWTSSLNCPETLKDTWSVYVHQESFRLCVLALLFIDLQIATPCNLRPLLSTTEVIWDIPYTGLLWDASSADEWATIVLEEVQIGNIVCTSTTTNHVRNQDLLHPAMVLQFLMSGSASSRLLARMSSNPFGTVCVLASLEALVRDFTYCYYQMPPVLPDPSAFHILAPNQNRSINAAVHTILDNVVQGTTCAAQLNRLMQLMTWTVRLGMSEPDDLLVAGIADTSLAAGLATSTHCMLGSVVATRRAAPLRHRPFGEDSSLVCWRDLLSSLEMLTESSQDIICQQPPWMTALGYRILLILWRTLEESNRGSGSTFGLIEPCKTHYTIDH</sequence>
<dbReference type="GO" id="GO:0050661">
    <property type="term" value="F:NADP binding"/>
    <property type="evidence" value="ECO:0007669"/>
    <property type="project" value="InterPro"/>
</dbReference>
<keyword evidence="9" id="KW-1185">Reference proteome</keyword>
<dbReference type="Gene3D" id="3.50.50.60">
    <property type="entry name" value="FAD/NAD(P)-binding domain"/>
    <property type="match status" value="2"/>
</dbReference>
<evidence type="ECO:0000256" key="4">
    <source>
        <dbReference type="ARBA" id="ARBA00023002"/>
    </source>
</evidence>
<evidence type="ECO:0000256" key="3">
    <source>
        <dbReference type="ARBA" id="ARBA00022827"/>
    </source>
</evidence>
<dbReference type="PANTHER" id="PTHR42877:SF7">
    <property type="entry name" value="FLAVIN-BINDING MONOOXYGENASE-RELATED"/>
    <property type="match status" value="1"/>
</dbReference>
<dbReference type="OrthoDB" id="74360at2759"/>
<dbReference type="AlphaFoldDB" id="A0A8H6RCB5"/>
<comment type="caution">
    <text evidence="8">The sequence shown here is derived from an EMBL/GenBank/DDBJ whole genome shotgun (WGS) entry which is preliminary data.</text>
</comment>
<dbReference type="InterPro" id="IPR020946">
    <property type="entry name" value="Flavin_mOase-like"/>
</dbReference>
<keyword evidence="8" id="KW-0503">Monooxygenase</keyword>
<dbReference type="Pfam" id="PF00743">
    <property type="entry name" value="FMO-like"/>
    <property type="match status" value="1"/>
</dbReference>
<accession>A0A8H6RCB5</accession>
<dbReference type="GO" id="GO:0006351">
    <property type="term" value="P:DNA-templated transcription"/>
    <property type="evidence" value="ECO:0007669"/>
    <property type="project" value="InterPro"/>
</dbReference>
<name>A0A8H6RCB5_9PEZI</name>
<dbReference type="InterPro" id="IPR007219">
    <property type="entry name" value="XnlR_reg_dom"/>
</dbReference>
<gene>
    <name evidence="8" type="ORF">HII31_08768</name>
</gene>
<dbReference type="InterPro" id="IPR051209">
    <property type="entry name" value="FAD-bind_Monooxygenase_sf"/>
</dbReference>
<evidence type="ECO:0000313" key="9">
    <source>
        <dbReference type="Proteomes" id="UP000660729"/>
    </source>
</evidence>
<evidence type="ECO:0000259" key="7">
    <source>
        <dbReference type="Pfam" id="PF04082"/>
    </source>
</evidence>
<protein>
    <submittedName>
        <fullName evidence="8">FAD-binding monooxygenase moxY</fullName>
    </submittedName>
</protein>
<reference evidence="8" key="1">
    <citation type="submission" date="2020-04" db="EMBL/GenBank/DDBJ databases">
        <title>Draft genome resource of the tomato pathogen Pseudocercospora fuligena.</title>
        <authorList>
            <person name="Zaccaron A."/>
        </authorList>
    </citation>
    <scope>NUCLEOTIDE SEQUENCE</scope>
    <source>
        <strain evidence="8">PF001</strain>
    </source>
</reference>
<evidence type="ECO:0000256" key="1">
    <source>
        <dbReference type="ARBA" id="ARBA00010139"/>
    </source>
</evidence>
<evidence type="ECO:0000256" key="2">
    <source>
        <dbReference type="ARBA" id="ARBA00022630"/>
    </source>
</evidence>
<dbReference type="SUPFAM" id="SSF51905">
    <property type="entry name" value="FAD/NAD(P)-binding domain"/>
    <property type="match status" value="1"/>
</dbReference>
<dbReference type="GO" id="GO:0003677">
    <property type="term" value="F:DNA binding"/>
    <property type="evidence" value="ECO:0007669"/>
    <property type="project" value="InterPro"/>
</dbReference>
<dbReference type="GO" id="GO:0050660">
    <property type="term" value="F:flavin adenine dinucleotide binding"/>
    <property type="evidence" value="ECO:0007669"/>
    <property type="project" value="InterPro"/>
</dbReference>
<dbReference type="Pfam" id="PF04082">
    <property type="entry name" value="Fungal_trans"/>
    <property type="match status" value="1"/>
</dbReference>
<dbReference type="InterPro" id="IPR036188">
    <property type="entry name" value="FAD/NAD-bd_sf"/>
</dbReference>
<keyword evidence="4" id="KW-0560">Oxidoreductase</keyword>
<evidence type="ECO:0000256" key="6">
    <source>
        <dbReference type="SAM" id="MobiDB-lite"/>
    </source>
</evidence>
<dbReference type="Proteomes" id="UP000660729">
    <property type="component" value="Unassembled WGS sequence"/>
</dbReference>
<dbReference type="PANTHER" id="PTHR42877">
    <property type="entry name" value="L-ORNITHINE N(5)-MONOOXYGENASE-RELATED"/>
    <property type="match status" value="1"/>
</dbReference>
<feature type="domain" description="Xylanolytic transcriptional activator regulatory" evidence="7">
    <location>
        <begin position="616"/>
        <end position="816"/>
    </location>
</feature>